<accession>A0A9P6DLV1</accession>
<dbReference type="EMBL" id="MU129358">
    <property type="protein sequence ID" value="KAF9503438.1"/>
    <property type="molecule type" value="Genomic_DNA"/>
</dbReference>
<proteinExistence type="predicted"/>
<dbReference type="Proteomes" id="UP000886523">
    <property type="component" value="Unassembled WGS sequence"/>
</dbReference>
<evidence type="ECO:0000313" key="1">
    <source>
        <dbReference type="EMBL" id="KAF9503438.1"/>
    </source>
</evidence>
<keyword evidence="2" id="KW-1185">Reference proteome</keyword>
<comment type="caution">
    <text evidence="1">The sequence shown here is derived from an EMBL/GenBank/DDBJ whole genome shotgun (WGS) entry which is preliminary data.</text>
</comment>
<dbReference type="OrthoDB" id="3260094at2759"/>
<feature type="non-terminal residue" evidence="1">
    <location>
        <position position="1"/>
    </location>
</feature>
<sequence>DVQKCLWSMQHIMRDNPCQRATFGLMIENTMTRTWFCCCSSFMFPDREIAWL</sequence>
<gene>
    <name evidence="1" type="ORF">BS47DRAFT_1309774</name>
</gene>
<evidence type="ECO:0000313" key="2">
    <source>
        <dbReference type="Proteomes" id="UP000886523"/>
    </source>
</evidence>
<protein>
    <submittedName>
        <fullName evidence="1">Uncharacterized protein</fullName>
    </submittedName>
</protein>
<dbReference type="AlphaFoldDB" id="A0A9P6DLV1"/>
<organism evidence="1 2">
    <name type="scientific">Hydnum rufescens UP504</name>
    <dbReference type="NCBI Taxonomy" id="1448309"/>
    <lineage>
        <taxon>Eukaryota</taxon>
        <taxon>Fungi</taxon>
        <taxon>Dikarya</taxon>
        <taxon>Basidiomycota</taxon>
        <taxon>Agaricomycotina</taxon>
        <taxon>Agaricomycetes</taxon>
        <taxon>Cantharellales</taxon>
        <taxon>Hydnaceae</taxon>
        <taxon>Hydnum</taxon>
    </lineage>
</organism>
<name>A0A9P6DLV1_9AGAM</name>
<reference evidence="1" key="1">
    <citation type="journal article" date="2020" name="Nat. Commun.">
        <title>Large-scale genome sequencing of mycorrhizal fungi provides insights into the early evolution of symbiotic traits.</title>
        <authorList>
            <person name="Miyauchi S."/>
            <person name="Kiss E."/>
            <person name="Kuo A."/>
            <person name="Drula E."/>
            <person name="Kohler A."/>
            <person name="Sanchez-Garcia M."/>
            <person name="Morin E."/>
            <person name="Andreopoulos B."/>
            <person name="Barry K.W."/>
            <person name="Bonito G."/>
            <person name="Buee M."/>
            <person name="Carver A."/>
            <person name="Chen C."/>
            <person name="Cichocki N."/>
            <person name="Clum A."/>
            <person name="Culley D."/>
            <person name="Crous P.W."/>
            <person name="Fauchery L."/>
            <person name="Girlanda M."/>
            <person name="Hayes R.D."/>
            <person name="Keri Z."/>
            <person name="LaButti K."/>
            <person name="Lipzen A."/>
            <person name="Lombard V."/>
            <person name="Magnuson J."/>
            <person name="Maillard F."/>
            <person name="Murat C."/>
            <person name="Nolan M."/>
            <person name="Ohm R.A."/>
            <person name="Pangilinan J."/>
            <person name="Pereira M.F."/>
            <person name="Perotto S."/>
            <person name="Peter M."/>
            <person name="Pfister S."/>
            <person name="Riley R."/>
            <person name="Sitrit Y."/>
            <person name="Stielow J.B."/>
            <person name="Szollosi G."/>
            <person name="Zifcakova L."/>
            <person name="Stursova M."/>
            <person name="Spatafora J.W."/>
            <person name="Tedersoo L."/>
            <person name="Vaario L.M."/>
            <person name="Yamada A."/>
            <person name="Yan M."/>
            <person name="Wang P."/>
            <person name="Xu J."/>
            <person name="Bruns T."/>
            <person name="Baldrian P."/>
            <person name="Vilgalys R."/>
            <person name="Dunand C."/>
            <person name="Henrissat B."/>
            <person name="Grigoriev I.V."/>
            <person name="Hibbett D."/>
            <person name="Nagy L.G."/>
            <person name="Martin F.M."/>
        </authorList>
    </citation>
    <scope>NUCLEOTIDE SEQUENCE</scope>
    <source>
        <strain evidence="1">UP504</strain>
    </source>
</reference>